<dbReference type="CDD" id="cd16263">
    <property type="entry name" value="BipA_III"/>
    <property type="match status" value="1"/>
</dbReference>
<dbReference type="Pfam" id="PF21018">
    <property type="entry name" value="BipA_C"/>
    <property type="match status" value="1"/>
</dbReference>
<dbReference type="Gene3D" id="2.40.50.250">
    <property type="entry name" value="bipa protein"/>
    <property type="match status" value="1"/>
</dbReference>
<dbReference type="InterPro" id="IPR004161">
    <property type="entry name" value="EFTu-like_2"/>
</dbReference>
<dbReference type="InterPro" id="IPR000640">
    <property type="entry name" value="EFG_V-like"/>
</dbReference>
<dbReference type="CDD" id="cd03691">
    <property type="entry name" value="BipA_TypA_II"/>
    <property type="match status" value="1"/>
</dbReference>
<dbReference type="CDD" id="cd01891">
    <property type="entry name" value="TypA_BipA"/>
    <property type="match status" value="1"/>
</dbReference>
<dbReference type="NCBIfam" id="TIGR00231">
    <property type="entry name" value="small_GTP"/>
    <property type="match status" value="1"/>
</dbReference>
<dbReference type="InterPro" id="IPR027417">
    <property type="entry name" value="P-loop_NTPase"/>
</dbReference>
<dbReference type="Pfam" id="PF00679">
    <property type="entry name" value="EFG_C"/>
    <property type="match status" value="1"/>
</dbReference>
<dbReference type="Proteomes" id="UP000289281">
    <property type="component" value="Chromosome"/>
</dbReference>
<dbReference type="SUPFAM" id="SSF54980">
    <property type="entry name" value="EF-G C-terminal domain-like"/>
    <property type="match status" value="2"/>
</dbReference>
<dbReference type="FunFam" id="3.30.70.870:FF:000003">
    <property type="entry name" value="GTP-binding protein TypA"/>
    <property type="match status" value="1"/>
</dbReference>
<dbReference type="InterPro" id="IPR006298">
    <property type="entry name" value="BipA"/>
</dbReference>
<evidence type="ECO:0000313" key="5">
    <source>
        <dbReference type="EMBL" id="BBI23219.1"/>
    </source>
</evidence>
<dbReference type="PANTHER" id="PTHR42908">
    <property type="entry name" value="TRANSLATION ELONGATION FACTOR-RELATED"/>
    <property type="match status" value="1"/>
</dbReference>
<evidence type="ECO:0000259" key="4">
    <source>
        <dbReference type="PROSITE" id="PS51722"/>
    </source>
</evidence>
<keyword evidence="3" id="KW-0820">tRNA-binding</keyword>
<keyword evidence="3" id="KW-0378">Hydrolase</keyword>
<dbReference type="GO" id="GO:0010467">
    <property type="term" value="P:gene expression"/>
    <property type="evidence" value="ECO:0007669"/>
    <property type="project" value="UniProtKB-ARBA"/>
</dbReference>
<gene>
    <name evidence="5" type="primary">typA</name>
    <name evidence="3" type="synonym">bipA</name>
    <name evidence="5" type="ORF">HPATCC43504_01284</name>
</gene>
<dbReference type="Gene3D" id="3.40.50.300">
    <property type="entry name" value="P-loop containing nucleotide triphosphate hydrolases"/>
    <property type="match status" value="1"/>
</dbReference>
<organism evidence="5 6">
    <name type="scientific">Helicobacter pylori</name>
    <name type="common">Campylobacter pylori</name>
    <dbReference type="NCBI Taxonomy" id="210"/>
    <lineage>
        <taxon>Bacteria</taxon>
        <taxon>Pseudomonadati</taxon>
        <taxon>Campylobacterota</taxon>
        <taxon>Epsilonproteobacteria</taxon>
        <taxon>Campylobacterales</taxon>
        <taxon>Helicobacteraceae</taxon>
        <taxon>Helicobacter</taxon>
    </lineage>
</organism>
<evidence type="ECO:0000256" key="3">
    <source>
        <dbReference type="HAMAP-Rule" id="MF_00849"/>
    </source>
</evidence>
<dbReference type="CDD" id="cd03710">
    <property type="entry name" value="BipA_TypA_C"/>
    <property type="match status" value="1"/>
</dbReference>
<dbReference type="FunFam" id="3.40.50.300:FF:000055">
    <property type="entry name" value="GTP-binding protein TypA"/>
    <property type="match status" value="1"/>
</dbReference>
<dbReference type="FunFam" id="2.40.30.10:FF:000016">
    <property type="entry name" value="GTP-binding protein TypA"/>
    <property type="match status" value="1"/>
</dbReference>
<evidence type="ECO:0000256" key="2">
    <source>
        <dbReference type="ARBA" id="ARBA00048548"/>
    </source>
</evidence>
<dbReference type="Gene3D" id="2.40.30.10">
    <property type="entry name" value="Translation factors"/>
    <property type="match status" value="1"/>
</dbReference>
<dbReference type="PROSITE" id="PS00301">
    <property type="entry name" value="G_TR_1"/>
    <property type="match status" value="1"/>
</dbReference>
<keyword evidence="3" id="KW-0699">rRNA-binding</keyword>
<dbReference type="GO" id="GO:0000049">
    <property type="term" value="F:tRNA binding"/>
    <property type="evidence" value="ECO:0007669"/>
    <property type="project" value="UniProtKB-KW"/>
</dbReference>
<protein>
    <recommendedName>
        <fullName evidence="3">Large ribosomal subunit assembly factor BipA</fullName>
        <ecNumber evidence="3">3.6.5.-</ecNumber>
    </recommendedName>
    <alternativeName>
        <fullName evidence="3">GTP-binding protein BipA</fullName>
    </alternativeName>
</protein>
<dbReference type="InterPro" id="IPR031157">
    <property type="entry name" value="G_TR_CS"/>
</dbReference>
<feature type="binding site" evidence="3">
    <location>
        <begin position="127"/>
        <end position="130"/>
    </location>
    <ligand>
        <name>GTP</name>
        <dbReference type="ChEBI" id="CHEBI:37565"/>
    </ligand>
</feature>
<keyword evidence="3" id="KW-0963">Cytoplasm</keyword>
<dbReference type="FunFam" id="2.40.50.250:FF:000001">
    <property type="entry name" value="GTP-binding protein TypA"/>
    <property type="match status" value="1"/>
</dbReference>
<dbReference type="FunFam" id="3.30.70.240:FF:000002">
    <property type="entry name" value="GTP-binding protein TypA"/>
    <property type="match status" value="1"/>
</dbReference>
<comment type="function">
    <text evidence="3">A 50S ribosomal subunit assembly protein with GTPase activity, required for 50S subunit assembly at low temperatures, may also play a role in translation. Binds GTP and analogs. Binds the 70S ribosome between the 30S and 50S subunits, in a similar position as ribosome-bound EF-G; it contacts a number of ribosomal proteins, both rRNAs and the A-site tRNA.</text>
</comment>
<dbReference type="GO" id="GO:0000027">
    <property type="term" value="P:ribosomal large subunit assembly"/>
    <property type="evidence" value="ECO:0007669"/>
    <property type="project" value="UniProtKB-UniRule"/>
</dbReference>
<dbReference type="SUPFAM" id="SSF52540">
    <property type="entry name" value="P-loop containing nucleoside triphosphate hydrolases"/>
    <property type="match status" value="1"/>
</dbReference>
<dbReference type="Gene3D" id="3.30.70.240">
    <property type="match status" value="1"/>
</dbReference>
<dbReference type="GO" id="GO:0003924">
    <property type="term" value="F:GTPase activity"/>
    <property type="evidence" value="ECO:0007669"/>
    <property type="project" value="UniProtKB-UniRule"/>
</dbReference>
<dbReference type="RefSeq" id="WP_108169176.1">
    <property type="nucleotide sequence ID" value="NZ_AP017632.1"/>
</dbReference>
<feature type="binding site" evidence="3">
    <location>
        <begin position="14"/>
        <end position="19"/>
    </location>
    <ligand>
        <name>GTP</name>
        <dbReference type="ChEBI" id="CHEBI:37565"/>
    </ligand>
</feature>
<dbReference type="InterPro" id="IPR047041">
    <property type="entry name" value="BipA_GTP-bd_dom"/>
</dbReference>
<comment type="subcellular location">
    <subcellularLocation>
        <location evidence="3">Cytoplasm</location>
    </subcellularLocation>
    <text evidence="3">Binds to ribosomes.</text>
</comment>
<dbReference type="HAMAP" id="MF_00849">
    <property type="entry name" value="BipA"/>
    <property type="match status" value="1"/>
</dbReference>
<accession>A0AAD1G4D6</accession>
<dbReference type="GO" id="GO:0043022">
    <property type="term" value="F:ribosome binding"/>
    <property type="evidence" value="ECO:0007669"/>
    <property type="project" value="UniProtKB-UniRule"/>
</dbReference>
<dbReference type="InterPro" id="IPR035647">
    <property type="entry name" value="EFG_III/V"/>
</dbReference>
<dbReference type="AlphaFoldDB" id="A0AAD1G4D6"/>
<dbReference type="GO" id="GO:0005829">
    <property type="term" value="C:cytosol"/>
    <property type="evidence" value="ECO:0007669"/>
    <property type="project" value="TreeGrafter"/>
</dbReference>
<comment type="catalytic activity">
    <reaction evidence="2 3">
        <text>GTP + H2O = GDP + phosphate + H(+)</text>
        <dbReference type="Rhea" id="RHEA:19669"/>
        <dbReference type="ChEBI" id="CHEBI:15377"/>
        <dbReference type="ChEBI" id="CHEBI:15378"/>
        <dbReference type="ChEBI" id="CHEBI:37565"/>
        <dbReference type="ChEBI" id="CHEBI:43474"/>
        <dbReference type="ChEBI" id="CHEBI:58189"/>
    </reaction>
</comment>
<feature type="domain" description="Tr-type G" evidence="4">
    <location>
        <begin position="2"/>
        <end position="197"/>
    </location>
</feature>
<reference evidence="5 6" key="1">
    <citation type="submission" date="2016-08" db="EMBL/GenBank/DDBJ databases">
        <title>Whole genome shotgun sequence of Helicobacter pylori strain ATCC43504.</title>
        <authorList>
            <person name="Mimuro H."/>
            <person name="Ogura Y."/>
            <person name="Katsura K."/>
            <person name="Hayashi T."/>
        </authorList>
    </citation>
    <scope>NUCLEOTIDE SEQUENCE [LARGE SCALE GENOMIC DNA]</scope>
    <source>
        <strain evidence="6">ATCC 43504</strain>
    </source>
</reference>
<dbReference type="InterPro" id="IPR047042">
    <property type="entry name" value="BipA_II"/>
</dbReference>
<keyword evidence="3" id="KW-0694">RNA-binding</keyword>
<keyword evidence="3" id="KW-0547">Nucleotide-binding</keyword>
<dbReference type="Pfam" id="PF00009">
    <property type="entry name" value="GTP_EFTU"/>
    <property type="match status" value="1"/>
</dbReference>
<proteinExistence type="inferred from homology"/>
<dbReference type="InterPro" id="IPR009000">
    <property type="entry name" value="Transl_B-barrel_sf"/>
</dbReference>
<keyword evidence="1 3" id="KW-0342">GTP-binding</keyword>
<dbReference type="PRINTS" id="PR00315">
    <property type="entry name" value="ELONGATNFCT"/>
</dbReference>
<dbReference type="GO" id="GO:0019843">
    <property type="term" value="F:rRNA binding"/>
    <property type="evidence" value="ECO:0007669"/>
    <property type="project" value="UniProtKB-KW"/>
</dbReference>
<dbReference type="InterPro" id="IPR005225">
    <property type="entry name" value="Small_GTP-bd"/>
</dbReference>
<dbReference type="GO" id="GO:0005525">
    <property type="term" value="F:GTP binding"/>
    <property type="evidence" value="ECO:0007669"/>
    <property type="project" value="UniProtKB-UniRule"/>
</dbReference>
<dbReference type="InterPro" id="IPR042116">
    <property type="entry name" value="TypA/BipA_C"/>
</dbReference>
<name>A0AAD1G4D6_HELPX</name>
<sequence>MKNIRNIAVIAHVDHGKTTLVDGLLSQSGTFSEREKVDERVMDSNDLERERGITILSKNTAIYYKDTKINIIDTPGHADFGGEVERVLKMVDGVLLLVDAQEGVMPQTKFVVKKALSFGICPIVVVNKIDKPAAEPDRVVDEVFDLFVAMGASDKQLDFPVVYAAARDGYAMKSLDDEKKNLEPLFETILEHVPSPSGSVDEPLQMQIFTLDYDNYVGKIGIARVFNGSVKKNESVLLMKSDGSKENGRITKLIGFLGLARTEIENAYAGDIVAIAGFNAMDVGDSVVDPANPMPLDPMHLEEPTMSVYFAVNDSPLAGLEGKHVTANKLKDRLLKEMQTNIAMKCEEMGEGKFKVSGRGELQITILAENLRREGFEFSISRPEVIVKEENGVKCEPFEHLVIDTPQDFSGAIIERLGKRKAEMKAMNPMSDGYTRLEFEIPARGLIGYRSEFLTDTKGEGVMNHSFLEFRPFSGSVESRKNGALISMENGEATAFSLFNIQERGTLFINPQTKVYVGMVIGEHSRDNDLDVNPIKSKHLTNMRASGSDDAIKLTPPRTMVLERALEWIEEDEILEVTPLNLRIRKKILDPNMRKRAKK</sequence>
<dbReference type="Pfam" id="PF03144">
    <property type="entry name" value="GTP_EFTU_D2"/>
    <property type="match status" value="1"/>
</dbReference>
<dbReference type="GO" id="GO:1990904">
    <property type="term" value="C:ribonucleoprotein complex"/>
    <property type="evidence" value="ECO:0007669"/>
    <property type="project" value="TreeGrafter"/>
</dbReference>
<comment type="subunit">
    <text evidence="3">Monomer.</text>
</comment>
<dbReference type="PROSITE" id="PS51722">
    <property type="entry name" value="G_TR_2"/>
    <property type="match status" value="1"/>
</dbReference>
<keyword evidence="3" id="KW-0690">Ribosome biogenesis</keyword>
<dbReference type="GO" id="GO:0009409">
    <property type="term" value="P:response to cold"/>
    <property type="evidence" value="ECO:0007669"/>
    <property type="project" value="UniProtKB-ARBA"/>
</dbReference>
<dbReference type="InterPro" id="IPR048876">
    <property type="entry name" value="BipA_C"/>
</dbReference>
<dbReference type="SUPFAM" id="SSF50447">
    <property type="entry name" value="Translation proteins"/>
    <property type="match status" value="1"/>
</dbReference>
<dbReference type="Gene3D" id="3.30.70.870">
    <property type="entry name" value="Elongation Factor G (Translational Gtpase), domain 3"/>
    <property type="match status" value="1"/>
</dbReference>
<dbReference type="NCBIfam" id="TIGR01394">
    <property type="entry name" value="TypA_BipA"/>
    <property type="match status" value="1"/>
</dbReference>
<dbReference type="InterPro" id="IPR000795">
    <property type="entry name" value="T_Tr_GTP-bd_dom"/>
</dbReference>
<dbReference type="InterPro" id="IPR047043">
    <property type="entry name" value="BipA_III"/>
</dbReference>
<dbReference type="InterPro" id="IPR035651">
    <property type="entry name" value="BipA_V"/>
</dbReference>
<dbReference type="PANTHER" id="PTHR42908:SF8">
    <property type="entry name" value="TR-TYPE G DOMAIN-CONTAINING PROTEIN"/>
    <property type="match status" value="1"/>
</dbReference>
<evidence type="ECO:0000256" key="1">
    <source>
        <dbReference type="ARBA" id="ARBA00023134"/>
    </source>
</evidence>
<dbReference type="EC" id="3.6.5.-" evidence="3"/>
<dbReference type="EMBL" id="AP017632">
    <property type="protein sequence ID" value="BBI23219.1"/>
    <property type="molecule type" value="Genomic_DNA"/>
</dbReference>
<evidence type="ECO:0000313" key="6">
    <source>
        <dbReference type="Proteomes" id="UP000289281"/>
    </source>
</evidence>
<comment type="similarity">
    <text evidence="3">Belongs to the TRAFAC class translation factor GTPase superfamily. Classic translation factor GTPase family. BipA subfamily.</text>
</comment>